<sequence length="140" mass="16184">MENLHIVFWLFKDIGWCLIWKPLGIVMIFPTLIISMVIAWRTRHMMAELTHNLAITLWILANSYWMSTEFLGIDGAEVFAGITYRQLTIAPFLSGVACLAYYYIFWAPKHPDDVELYDVSNDVTITNPPLVNKEKERVSS</sequence>
<keyword evidence="1" id="KW-0812">Transmembrane</keyword>
<feature type="transmembrane region" description="Helical" evidence="1">
    <location>
        <begin position="49"/>
        <end position="67"/>
    </location>
</feature>
<feature type="transmembrane region" description="Helical" evidence="1">
    <location>
        <begin position="20"/>
        <end position="40"/>
    </location>
</feature>
<evidence type="ECO:0000313" key="3">
    <source>
        <dbReference type="Proteomes" id="UP001596958"/>
    </source>
</evidence>
<keyword evidence="3" id="KW-1185">Reference proteome</keyword>
<protein>
    <submittedName>
        <fullName evidence="2">Uncharacterized protein</fullName>
    </submittedName>
</protein>
<reference evidence="3" key="1">
    <citation type="journal article" date="2019" name="Int. J. Syst. Evol. Microbiol.">
        <title>The Global Catalogue of Microorganisms (GCM) 10K type strain sequencing project: providing services to taxonomists for standard genome sequencing and annotation.</title>
        <authorList>
            <consortium name="The Broad Institute Genomics Platform"/>
            <consortium name="The Broad Institute Genome Sequencing Center for Infectious Disease"/>
            <person name="Wu L."/>
            <person name="Ma J."/>
        </authorList>
    </citation>
    <scope>NUCLEOTIDE SEQUENCE [LARGE SCALE GENOMIC DNA]</scope>
    <source>
        <strain evidence="3">CCUG 63418</strain>
    </source>
</reference>
<keyword evidence="1" id="KW-1133">Transmembrane helix</keyword>
<name>A0ABW2Z1H8_9SPHI</name>
<accession>A0ABW2Z1H8</accession>
<dbReference type="RefSeq" id="WP_377101869.1">
    <property type="nucleotide sequence ID" value="NZ_JBHTHU010000020.1"/>
</dbReference>
<feature type="transmembrane region" description="Helical" evidence="1">
    <location>
        <begin position="87"/>
        <end position="106"/>
    </location>
</feature>
<proteinExistence type="predicted"/>
<dbReference type="EMBL" id="JBHTHU010000020">
    <property type="protein sequence ID" value="MFD0751587.1"/>
    <property type="molecule type" value="Genomic_DNA"/>
</dbReference>
<dbReference type="Proteomes" id="UP001596958">
    <property type="component" value="Unassembled WGS sequence"/>
</dbReference>
<keyword evidence="1" id="KW-0472">Membrane</keyword>
<evidence type="ECO:0000256" key="1">
    <source>
        <dbReference type="SAM" id="Phobius"/>
    </source>
</evidence>
<comment type="caution">
    <text evidence="2">The sequence shown here is derived from an EMBL/GenBank/DDBJ whole genome shotgun (WGS) entry which is preliminary data.</text>
</comment>
<organism evidence="2 3">
    <name type="scientific">Mucilaginibacter calamicampi</name>
    <dbReference type="NCBI Taxonomy" id="1302352"/>
    <lineage>
        <taxon>Bacteria</taxon>
        <taxon>Pseudomonadati</taxon>
        <taxon>Bacteroidota</taxon>
        <taxon>Sphingobacteriia</taxon>
        <taxon>Sphingobacteriales</taxon>
        <taxon>Sphingobacteriaceae</taxon>
        <taxon>Mucilaginibacter</taxon>
    </lineage>
</organism>
<gene>
    <name evidence="2" type="ORF">ACFQZS_15650</name>
</gene>
<evidence type="ECO:0000313" key="2">
    <source>
        <dbReference type="EMBL" id="MFD0751587.1"/>
    </source>
</evidence>